<dbReference type="PANTHER" id="PTHR36317">
    <property type="entry name" value="PROTEIN MULTIPLE CHLOROPLAST DIVISION SITE 1"/>
    <property type="match status" value="1"/>
</dbReference>
<gene>
    <name evidence="2" type="ORF">C4D60_Mb04t36550</name>
</gene>
<evidence type="ECO:0000313" key="2">
    <source>
        <dbReference type="EMBL" id="THU74736.1"/>
    </source>
</evidence>
<dbReference type="STRING" id="52838.A0A4S8KH86"/>
<dbReference type="GO" id="GO:0009706">
    <property type="term" value="C:chloroplast inner membrane"/>
    <property type="evidence" value="ECO:0007669"/>
    <property type="project" value="TreeGrafter"/>
</dbReference>
<sequence>MTSIANSIYFLPFQSIYSQNHFRDDKGWNSANLCWFRFDSPRPKWNRGRSRWVFAIRASALDSTGNDDASVPVDGKGLDWERRINSFREMVNALPPATLVFKGTTPSKYVLILSIAIAFLAIAARRIMLKKKDHSYQGSVADLVRRGQLRSDRRGISKPMKYDDPFNNPFVKIDKSCSTVEMFGKLYRLAPVTLTTEQKSVHQKRRSRVYQWKRPTVFLKEGDSIPPDIDPDTVRWIPANHPFVTTVSDIDEDLAQNNVYQKDGVPFRVKAEHEAMQKKLQALQNEQRFNEVAINLNNIRDFERPAQSVKPHEQLEQDSSIYQQNGLINEGVDSSADNHQRN</sequence>
<dbReference type="AlphaFoldDB" id="A0A4S8KH86"/>
<keyword evidence="1" id="KW-1133">Transmembrane helix</keyword>
<evidence type="ECO:0008006" key="4">
    <source>
        <dbReference type="Google" id="ProtNLM"/>
    </source>
</evidence>
<name>A0A4S8KH86_MUSBA</name>
<evidence type="ECO:0000256" key="1">
    <source>
        <dbReference type="SAM" id="Phobius"/>
    </source>
</evidence>
<comment type="caution">
    <text evidence="2">The sequence shown here is derived from an EMBL/GenBank/DDBJ whole genome shotgun (WGS) entry which is preliminary data.</text>
</comment>
<reference evidence="2 3" key="1">
    <citation type="journal article" date="2019" name="Nat. Plants">
        <title>Genome sequencing of Musa balbisiana reveals subgenome evolution and function divergence in polyploid bananas.</title>
        <authorList>
            <person name="Yao X."/>
        </authorList>
    </citation>
    <scope>NUCLEOTIDE SEQUENCE [LARGE SCALE GENOMIC DNA]</scope>
    <source>
        <strain evidence="3">cv. DH-PKW</strain>
        <tissue evidence="2">Leaves</tissue>
    </source>
</reference>
<accession>A0A4S8KH86</accession>
<keyword evidence="1" id="KW-0812">Transmembrane</keyword>
<dbReference type="InterPro" id="IPR034572">
    <property type="entry name" value="MCD1"/>
</dbReference>
<dbReference type="EMBL" id="PYDT01000001">
    <property type="protein sequence ID" value="THU74736.1"/>
    <property type="molecule type" value="Genomic_DNA"/>
</dbReference>
<evidence type="ECO:0000313" key="3">
    <source>
        <dbReference type="Proteomes" id="UP000317650"/>
    </source>
</evidence>
<protein>
    <recommendedName>
        <fullName evidence="4">Protein MULTIPLE CHLOROPLAST DIVISION SITE 1</fullName>
    </recommendedName>
</protein>
<dbReference type="GO" id="GO:0010020">
    <property type="term" value="P:chloroplast fission"/>
    <property type="evidence" value="ECO:0007669"/>
    <property type="project" value="InterPro"/>
</dbReference>
<keyword evidence="1" id="KW-0472">Membrane</keyword>
<dbReference type="PANTHER" id="PTHR36317:SF1">
    <property type="entry name" value="PROTEIN MULTIPLE CHLOROPLAST DIVISION SITE 1"/>
    <property type="match status" value="1"/>
</dbReference>
<feature type="transmembrane region" description="Helical" evidence="1">
    <location>
        <begin position="109"/>
        <end position="128"/>
    </location>
</feature>
<dbReference type="Proteomes" id="UP000317650">
    <property type="component" value="Chromosome 4"/>
</dbReference>
<keyword evidence="3" id="KW-1185">Reference proteome</keyword>
<organism evidence="2 3">
    <name type="scientific">Musa balbisiana</name>
    <name type="common">Banana</name>
    <dbReference type="NCBI Taxonomy" id="52838"/>
    <lineage>
        <taxon>Eukaryota</taxon>
        <taxon>Viridiplantae</taxon>
        <taxon>Streptophyta</taxon>
        <taxon>Embryophyta</taxon>
        <taxon>Tracheophyta</taxon>
        <taxon>Spermatophyta</taxon>
        <taxon>Magnoliopsida</taxon>
        <taxon>Liliopsida</taxon>
        <taxon>Zingiberales</taxon>
        <taxon>Musaceae</taxon>
        <taxon>Musa</taxon>
    </lineage>
</organism>
<proteinExistence type="predicted"/>